<evidence type="ECO:0000256" key="9">
    <source>
        <dbReference type="ARBA" id="ARBA00022833"/>
    </source>
</evidence>
<dbReference type="GO" id="GO:0008270">
    <property type="term" value="F:zinc ion binding"/>
    <property type="evidence" value="ECO:0007669"/>
    <property type="project" value="UniProtKB-KW"/>
</dbReference>
<keyword evidence="8" id="KW-0833">Ubl conjugation pathway</keyword>
<comment type="caution">
    <text evidence="15">The sequence shown here is derived from an EMBL/GenBank/DDBJ whole genome shotgun (WGS) entry which is preliminary data.</text>
</comment>
<feature type="repeat" description="ANK" evidence="11">
    <location>
        <begin position="602"/>
        <end position="634"/>
    </location>
</feature>
<protein>
    <recommendedName>
        <fullName evidence="3">RING-type E3 ubiquitin transferase</fullName>
        <ecNumber evidence="3">2.3.2.27</ecNumber>
    </recommendedName>
</protein>
<feature type="region of interest" description="Disordered" evidence="13">
    <location>
        <begin position="222"/>
        <end position="247"/>
    </location>
</feature>
<dbReference type="STRING" id="400727.A0A2T7PPT4"/>
<dbReference type="InterPro" id="IPR001841">
    <property type="entry name" value="Znf_RING"/>
</dbReference>
<feature type="compositionally biased region" description="Acidic residues" evidence="13">
    <location>
        <begin position="52"/>
        <end position="67"/>
    </location>
</feature>
<dbReference type="GO" id="GO:0061630">
    <property type="term" value="F:ubiquitin protein ligase activity"/>
    <property type="evidence" value="ECO:0007669"/>
    <property type="project" value="UniProtKB-EC"/>
</dbReference>
<dbReference type="PANTHER" id="PTHR24202:SF4">
    <property type="entry name" value="E3 UBIQUITIN-PROTEIN LIGASE MIB2-RELATED"/>
    <property type="match status" value="1"/>
</dbReference>
<keyword evidence="9" id="KW-0862">Zinc</keyword>
<dbReference type="InterPro" id="IPR040847">
    <property type="entry name" value="SH3_15"/>
</dbReference>
<evidence type="ECO:0000256" key="11">
    <source>
        <dbReference type="PROSITE-ProRule" id="PRU00023"/>
    </source>
</evidence>
<feature type="compositionally biased region" description="Basic and acidic residues" evidence="13">
    <location>
        <begin position="525"/>
        <end position="543"/>
    </location>
</feature>
<keyword evidence="6" id="KW-0677">Repeat</keyword>
<dbReference type="AlphaFoldDB" id="A0A2T7PPT4"/>
<dbReference type="PROSITE" id="PS50088">
    <property type="entry name" value="ANK_REPEAT"/>
    <property type="match status" value="3"/>
</dbReference>
<evidence type="ECO:0000256" key="6">
    <source>
        <dbReference type="ARBA" id="ARBA00022737"/>
    </source>
</evidence>
<comment type="pathway">
    <text evidence="2">Protein modification; protein ubiquitination.</text>
</comment>
<dbReference type="Pfam" id="PF18346">
    <property type="entry name" value="SH3_15"/>
    <property type="match status" value="1"/>
</dbReference>
<feature type="repeat" description="ANK" evidence="11">
    <location>
        <begin position="787"/>
        <end position="819"/>
    </location>
</feature>
<feature type="repeat" description="ANK" evidence="11">
    <location>
        <begin position="635"/>
        <end position="667"/>
    </location>
</feature>
<evidence type="ECO:0000256" key="2">
    <source>
        <dbReference type="ARBA" id="ARBA00004906"/>
    </source>
</evidence>
<feature type="compositionally biased region" description="Basic and acidic residues" evidence="13">
    <location>
        <begin position="68"/>
        <end position="77"/>
    </location>
</feature>
<accession>A0A2T7PPT4</accession>
<dbReference type="PROSITE" id="PS50297">
    <property type="entry name" value="ANK_REP_REGION"/>
    <property type="match status" value="2"/>
</dbReference>
<feature type="region of interest" description="Disordered" evidence="13">
    <location>
        <begin position="755"/>
        <end position="775"/>
    </location>
</feature>
<feature type="region of interest" description="Disordered" evidence="13">
    <location>
        <begin position="1"/>
        <end position="186"/>
    </location>
</feature>
<dbReference type="SUPFAM" id="SSF57850">
    <property type="entry name" value="RING/U-box"/>
    <property type="match status" value="1"/>
</dbReference>
<proteinExistence type="predicted"/>
<evidence type="ECO:0000256" key="4">
    <source>
        <dbReference type="ARBA" id="ARBA00022679"/>
    </source>
</evidence>
<keyword evidence="10 11" id="KW-0040">ANK repeat</keyword>
<feature type="compositionally biased region" description="Polar residues" evidence="13">
    <location>
        <begin position="755"/>
        <end position="774"/>
    </location>
</feature>
<dbReference type="SMART" id="SM00248">
    <property type="entry name" value="ANK"/>
    <property type="match status" value="6"/>
</dbReference>
<dbReference type="EC" id="2.3.2.27" evidence="3"/>
<dbReference type="InterPro" id="IPR013083">
    <property type="entry name" value="Znf_RING/FYVE/PHD"/>
</dbReference>
<keyword evidence="4" id="KW-0808">Transferase</keyword>
<feature type="compositionally biased region" description="Acidic residues" evidence="13">
    <location>
        <begin position="132"/>
        <end position="141"/>
    </location>
</feature>
<dbReference type="PROSITE" id="PS50089">
    <property type="entry name" value="ZF_RING_2"/>
    <property type="match status" value="1"/>
</dbReference>
<evidence type="ECO:0000256" key="7">
    <source>
        <dbReference type="ARBA" id="ARBA00022771"/>
    </source>
</evidence>
<dbReference type="Gene3D" id="3.30.40.10">
    <property type="entry name" value="Zinc/RING finger domain, C3HC4 (zinc finger)"/>
    <property type="match status" value="1"/>
</dbReference>
<keyword evidence="5" id="KW-0479">Metal-binding</keyword>
<comment type="catalytic activity">
    <reaction evidence="1">
        <text>S-ubiquitinyl-[E2 ubiquitin-conjugating enzyme]-L-cysteine + [acceptor protein]-L-lysine = [E2 ubiquitin-conjugating enzyme]-L-cysteine + N(6)-ubiquitinyl-[acceptor protein]-L-lysine.</text>
        <dbReference type="EC" id="2.3.2.27"/>
    </reaction>
</comment>
<dbReference type="GO" id="GO:0016567">
    <property type="term" value="P:protein ubiquitination"/>
    <property type="evidence" value="ECO:0007669"/>
    <property type="project" value="UniProtKB-UniPathway"/>
</dbReference>
<sequence>MSCHDNKETQTLQDNAKRWDDADGTDDVLDNENGVTDKENQTVLDSGHCEEVIGEDLIEDTQDEDQDRDVSDEKSLDVDQDSMNQVYEEEICVVNDNENRDNDNSENLDFGESENRKADDKENLEVYADENRDIDDDDDTTGDAAANGLRDILVDENHDEPEDDGYENCDVAEDETSQTKPLLDSSKTGAFMPSDMFHEAHDLKNDLVVEKRDQVTCSSEREYAEGEFVTEPHEEASAGEGSPWSRGERKFESWHRAVPCLTREVGLMMCDNTSMECTETDNVDNEEDDEKQMKKTFSRAGRTGHRTWTATSTLMTTIRQIPLFFGLLPLSAMALGAPGEKRRAQDLNLHSQLLTQMVQGSHAEACHPECAVDQKEHLKDGDRVAITVCEERLKELQHELEKCPKAWCRTGTVTGTVPRGGVTVRFQTTSYRFNPEALKKVDNFSRGDTVRIVSDLALLKIFNTKVGWRTAMEEAAGKVGIVTHIDTDSNVVVTFGQRGVLFAPASCMPAPGASQDTLPEVEPGPESRRNAAVKEEKKTQGQQEMKKLLTGSVKQDSVLDSVSSIVFSDKSSHLHEAIKVGDCTKVSSLCQADPTLLNQERRGLTPLIYACHKGQLKVVNLLLDCGADVNGVSREGRSALSVALESKNEEIALLLLDRAADPRYTSRKARTALHMAAYNNLSKHFRLSSIKDMSGDTPLLDALTMDNRGIADMLLALDSVDINHANNRDITALHAASVRGNCAYVAFHSDTCNSPPETHVSPTQTHVSPTQTQGGADVNIEAGGTREGYTPLHHACFKGHFEAVETLLELGAQVNVYTKLKESPLHLAMGSPLQIDSEEFHDDPILRTRTQIACLLITNGAFVDVEDNMGRPPTRYGLQEVRAAVQHFMDANRHFVRKRGRERRDGGEDFSVLRGVALTCGLCRNAVSDITLLPCGHKTVCRGCSGHVVQCPVCHYRVDRTTDDGEHYNLSSAL</sequence>
<dbReference type="UniPathway" id="UPA00143"/>
<dbReference type="Pfam" id="PF13920">
    <property type="entry name" value="zf-C3HC4_3"/>
    <property type="match status" value="1"/>
</dbReference>
<dbReference type="Proteomes" id="UP000245119">
    <property type="component" value="Linkage Group LG2"/>
</dbReference>
<evidence type="ECO:0000256" key="13">
    <source>
        <dbReference type="SAM" id="MobiDB-lite"/>
    </source>
</evidence>
<dbReference type="InterPro" id="IPR002110">
    <property type="entry name" value="Ankyrin_rpt"/>
</dbReference>
<dbReference type="InterPro" id="IPR036770">
    <property type="entry name" value="Ankyrin_rpt-contain_sf"/>
</dbReference>
<feature type="region of interest" description="Disordered" evidence="13">
    <location>
        <begin position="512"/>
        <end position="543"/>
    </location>
</feature>
<evidence type="ECO:0000256" key="10">
    <source>
        <dbReference type="ARBA" id="ARBA00023043"/>
    </source>
</evidence>
<gene>
    <name evidence="15" type="ORF">C0Q70_02394</name>
</gene>
<dbReference type="SMART" id="SM00184">
    <property type="entry name" value="RING"/>
    <property type="match status" value="1"/>
</dbReference>
<dbReference type="OrthoDB" id="2122982at2759"/>
<dbReference type="Pfam" id="PF12796">
    <property type="entry name" value="Ank_2"/>
    <property type="match status" value="2"/>
</dbReference>
<keyword evidence="16" id="KW-1185">Reference proteome</keyword>
<feature type="compositionally biased region" description="Basic and acidic residues" evidence="13">
    <location>
        <begin position="113"/>
        <end position="124"/>
    </location>
</feature>
<evidence type="ECO:0000256" key="3">
    <source>
        <dbReference type="ARBA" id="ARBA00012483"/>
    </source>
</evidence>
<dbReference type="SUPFAM" id="SSF48403">
    <property type="entry name" value="Ankyrin repeat"/>
    <property type="match status" value="1"/>
</dbReference>
<evidence type="ECO:0000256" key="12">
    <source>
        <dbReference type="PROSITE-ProRule" id="PRU00175"/>
    </source>
</evidence>
<evidence type="ECO:0000313" key="16">
    <source>
        <dbReference type="Proteomes" id="UP000245119"/>
    </source>
</evidence>
<evidence type="ECO:0000259" key="14">
    <source>
        <dbReference type="PROSITE" id="PS50089"/>
    </source>
</evidence>
<dbReference type="PANTHER" id="PTHR24202">
    <property type="entry name" value="E3 UBIQUITIN-PROTEIN LIGASE MIB2"/>
    <property type="match status" value="1"/>
</dbReference>
<reference evidence="15 16" key="1">
    <citation type="submission" date="2018-04" db="EMBL/GenBank/DDBJ databases">
        <title>The genome of golden apple snail Pomacea canaliculata provides insight into stress tolerance and invasive adaptation.</title>
        <authorList>
            <person name="Liu C."/>
            <person name="Liu B."/>
            <person name="Ren Y."/>
            <person name="Zhang Y."/>
            <person name="Wang H."/>
            <person name="Li S."/>
            <person name="Jiang F."/>
            <person name="Yin L."/>
            <person name="Zhang G."/>
            <person name="Qian W."/>
            <person name="Fan W."/>
        </authorList>
    </citation>
    <scope>NUCLEOTIDE SEQUENCE [LARGE SCALE GENOMIC DNA]</scope>
    <source>
        <strain evidence="15">SZHN2017</strain>
        <tissue evidence="15">Muscle</tissue>
    </source>
</reference>
<feature type="domain" description="RING-type" evidence="14">
    <location>
        <begin position="920"/>
        <end position="955"/>
    </location>
</feature>
<dbReference type="EMBL" id="PZQS01000002">
    <property type="protein sequence ID" value="PVD35432.1"/>
    <property type="molecule type" value="Genomic_DNA"/>
</dbReference>
<dbReference type="Gene3D" id="1.25.40.20">
    <property type="entry name" value="Ankyrin repeat-containing domain"/>
    <property type="match status" value="2"/>
</dbReference>
<evidence type="ECO:0000256" key="1">
    <source>
        <dbReference type="ARBA" id="ARBA00000900"/>
    </source>
</evidence>
<evidence type="ECO:0000313" key="15">
    <source>
        <dbReference type="EMBL" id="PVD35432.1"/>
    </source>
</evidence>
<evidence type="ECO:0000256" key="5">
    <source>
        <dbReference type="ARBA" id="ARBA00022723"/>
    </source>
</evidence>
<name>A0A2T7PPT4_POMCA</name>
<feature type="compositionally biased region" description="Acidic residues" evidence="13">
    <location>
        <begin position="157"/>
        <end position="176"/>
    </location>
</feature>
<keyword evidence="7 12" id="KW-0863">Zinc-finger</keyword>
<feature type="compositionally biased region" description="Basic and acidic residues" evidence="13">
    <location>
        <begin position="222"/>
        <end position="236"/>
    </location>
</feature>
<dbReference type="GO" id="GO:0005737">
    <property type="term" value="C:cytoplasm"/>
    <property type="evidence" value="ECO:0007669"/>
    <property type="project" value="TreeGrafter"/>
</dbReference>
<organism evidence="15 16">
    <name type="scientific">Pomacea canaliculata</name>
    <name type="common">Golden apple snail</name>
    <dbReference type="NCBI Taxonomy" id="400727"/>
    <lineage>
        <taxon>Eukaryota</taxon>
        <taxon>Metazoa</taxon>
        <taxon>Spiralia</taxon>
        <taxon>Lophotrochozoa</taxon>
        <taxon>Mollusca</taxon>
        <taxon>Gastropoda</taxon>
        <taxon>Caenogastropoda</taxon>
        <taxon>Architaenioglossa</taxon>
        <taxon>Ampullarioidea</taxon>
        <taxon>Ampullariidae</taxon>
        <taxon>Pomacea</taxon>
    </lineage>
</organism>
<evidence type="ECO:0000256" key="8">
    <source>
        <dbReference type="ARBA" id="ARBA00022786"/>
    </source>
</evidence>